<feature type="region of interest" description="Disordered" evidence="1">
    <location>
        <begin position="57"/>
        <end position="116"/>
    </location>
</feature>
<evidence type="ECO:0000313" key="4">
    <source>
        <dbReference type="Proteomes" id="UP001145742"/>
    </source>
</evidence>
<proteinExistence type="predicted"/>
<evidence type="ECO:0000313" key="3">
    <source>
        <dbReference type="EMBL" id="KAJ7401032.1"/>
    </source>
</evidence>
<evidence type="ECO:0000256" key="2">
    <source>
        <dbReference type="SAM" id="SignalP"/>
    </source>
</evidence>
<reference evidence="3" key="1">
    <citation type="submission" date="2019-10" db="EMBL/GenBank/DDBJ databases">
        <authorList>
            <person name="Soares A.E.R."/>
            <person name="Aleixo A."/>
            <person name="Schneider P."/>
            <person name="Miyaki C.Y."/>
            <person name="Schneider M.P."/>
            <person name="Mello C."/>
            <person name="Vasconcelos A.T.R."/>
        </authorList>
    </citation>
    <scope>NUCLEOTIDE SEQUENCE</scope>
    <source>
        <tissue evidence="3">Muscle</tissue>
    </source>
</reference>
<accession>A0ABQ9CNF9</accession>
<protein>
    <submittedName>
        <fullName evidence="3">Uncharacterized protein</fullName>
    </submittedName>
</protein>
<keyword evidence="4" id="KW-1185">Reference proteome</keyword>
<sequence length="149" mass="16834">MSVGSCKECWAWKFISCKVLLGVIVKTASGDSKIIIMTTKTSSWNGFDGDEQQLKPACSAAKGKHVEPRDRSPGVNHREQDCSKTPLRKGENIREEEKTSKAPHGEEEESCKLPLREDKYSMKEKRAAKKPGVVNWTLVKRVEYTMDNY</sequence>
<organism evidence="3 4">
    <name type="scientific">Willisornis vidua</name>
    <name type="common">Xingu scale-backed antbird</name>
    <dbReference type="NCBI Taxonomy" id="1566151"/>
    <lineage>
        <taxon>Eukaryota</taxon>
        <taxon>Metazoa</taxon>
        <taxon>Chordata</taxon>
        <taxon>Craniata</taxon>
        <taxon>Vertebrata</taxon>
        <taxon>Euteleostomi</taxon>
        <taxon>Archelosauria</taxon>
        <taxon>Archosauria</taxon>
        <taxon>Dinosauria</taxon>
        <taxon>Saurischia</taxon>
        <taxon>Theropoda</taxon>
        <taxon>Coelurosauria</taxon>
        <taxon>Aves</taxon>
        <taxon>Neognathae</taxon>
        <taxon>Neoaves</taxon>
        <taxon>Telluraves</taxon>
        <taxon>Australaves</taxon>
        <taxon>Passeriformes</taxon>
        <taxon>Thamnophilidae</taxon>
        <taxon>Willisornis</taxon>
    </lineage>
</organism>
<evidence type="ECO:0000256" key="1">
    <source>
        <dbReference type="SAM" id="MobiDB-lite"/>
    </source>
</evidence>
<dbReference type="Proteomes" id="UP001145742">
    <property type="component" value="Unassembled WGS sequence"/>
</dbReference>
<gene>
    <name evidence="3" type="ORF">WISP_00013</name>
</gene>
<keyword evidence="2" id="KW-0732">Signal</keyword>
<feature type="chain" id="PRO_5046893115" evidence="2">
    <location>
        <begin position="31"/>
        <end position="149"/>
    </location>
</feature>
<feature type="signal peptide" evidence="2">
    <location>
        <begin position="1"/>
        <end position="30"/>
    </location>
</feature>
<feature type="compositionally biased region" description="Basic and acidic residues" evidence="1">
    <location>
        <begin position="64"/>
        <end position="116"/>
    </location>
</feature>
<dbReference type="EMBL" id="WHWB01036115">
    <property type="protein sequence ID" value="KAJ7401032.1"/>
    <property type="molecule type" value="Genomic_DNA"/>
</dbReference>
<comment type="caution">
    <text evidence="3">The sequence shown here is derived from an EMBL/GenBank/DDBJ whole genome shotgun (WGS) entry which is preliminary data.</text>
</comment>
<name>A0ABQ9CNF9_9PASS</name>